<dbReference type="Gene3D" id="3.40.140.10">
    <property type="entry name" value="Cytidine Deaminase, domain 2"/>
    <property type="match status" value="1"/>
</dbReference>
<keyword evidence="2" id="KW-0645">Protease</keyword>
<dbReference type="InterPro" id="IPR025923">
    <property type="entry name" value="YodL-like_dom"/>
</dbReference>
<comment type="similarity">
    <text evidence="1 7">Belongs to the UPF0758 family.</text>
</comment>
<feature type="compositionally biased region" description="Basic and acidic residues" evidence="8">
    <location>
        <begin position="697"/>
        <end position="720"/>
    </location>
</feature>
<feature type="compositionally biased region" description="Basic and acidic residues" evidence="8">
    <location>
        <begin position="438"/>
        <end position="460"/>
    </location>
</feature>
<evidence type="ECO:0000313" key="11">
    <source>
        <dbReference type="Proteomes" id="UP000192790"/>
    </source>
</evidence>
<dbReference type="PROSITE" id="PS50249">
    <property type="entry name" value="MPN"/>
    <property type="match status" value="1"/>
</dbReference>
<evidence type="ECO:0000256" key="6">
    <source>
        <dbReference type="ARBA" id="ARBA00023049"/>
    </source>
</evidence>
<keyword evidence="6" id="KW-0482">Metalloprotease</keyword>
<evidence type="ECO:0000256" key="1">
    <source>
        <dbReference type="ARBA" id="ARBA00010243"/>
    </source>
</evidence>
<dbReference type="InterPro" id="IPR025657">
    <property type="entry name" value="RadC_JAB"/>
</dbReference>
<keyword evidence="4" id="KW-0378">Hydrolase</keyword>
<dbReference type="GO" id="GO:0003697">
    <property type="term" value="F:single-stranded DNA binding"/>
    <property type="evidence" value="ECO:0007669"/>
    <property type="project" value="InterPro"/>
</dbReference>
<gene>
    <name evidence="10" type="ORF">SAMN02745168_1799</name>
</gene>
<dbReference type="Proteomes" id="UP000192790">
    <property type="component" value="Unassembled WGS sequence"/>
</dbReference>
<dbReference type="CDD" id="cd08071">
    <property type="entry name" value="MPN_DUF2466"/>
    <property type="match status" value="1"/>
</dbReference>
<keyword evidence="5" id="KW-0862">Zinc</keyword>
<sequence>MNNTDELRYVQAFARIIGVKENDALEYAQRKGIGALVENATQLLSTPAQREKHQAFLDLYRMSSGINKKNPVINSPDTAADFFRSVMDQVHDKEAFVVAFLNTKNRVIDHEVVSLGTINSSIVHPREVFRNAIVNKANAVILCHNHPSGDLTPSAEDLTVTKRLKETGNLLGIQVLDHLIINGINQQDHYSFQAHGVLEAPAAYGQKEAVRESSAQATSGKNIKDGLKEITDKLEQGIRDFFSGDKYQDYLRTMSRFHHYSLNNTILIAMQKPDATLVAGYNRWQHQFQRNVLKGEKGIRIIAPAPVKTKKEVEKLDPVTQKPLRDVTGKTLTEEVEIKIPRFRVVSVFDVSQTDGKPLPQLAGTLTGDVKQYDIFMEALKRSSPVPISFEAMPSNTDGYFSQGRQRIAIRDDMSEIQTVSAAIHEIVHAKLHNLQPDQEKDHGENDKAPENPKDRRTEEVEAESVSFAVCAYYGIATDENSFGYIAAWSKDKDLPELKASLETISKTSSELIDDIDRHYAEIAKERGIIAADIGQQSEKTGTDENPSPRLQEIEFLTGPDDTYAIYQLKNDDNLRNHQFESLHHLHKLGLTVDYKNYDLTYTGHFEAAASTNETLNGIYEKFNEDRPTDFIGHSLSMSDVIVLKQNGENTAHYVDAIGFKEVPEFLKPINPLRSIEDTVEQNDNQFDGLINNVPTKDVDKTRETVEDREEKKPQKESVKQRLKKPAGKPEISKTLTHKTSEMER</sequence>
<proteinExistence type="inferred from homology"/>
<dbReference type="InterPro" id="IPR020891">
    <property type="entry name" value="UPF0758_CS"/>
</dbReference>
<dbReference type="PROSITE" id="PS01302">
    <property type="entry name" value="UPF0758"/>
    <property type="match status" value="1"/>
</dbReference>
<keyword evidence="3" id="KW-0479">Metal-binding</keyword>
<feature type="region of interest" description="Disordered" evidence="8">
    <location>
        <begin position="686"/>
        <end position="745"/>
    </location>
</feature>
<evidence type="ECO:0000256" key="5">
    <source>
        <dbReference type="ARBA" id="ARBA00022833"/>
    </source>
</evidence>
<reference evidence="10 11" key="1">
    <citation type="submission" date="2017-04" db="EMBL/GenBank/DDBJ databases">
        <authorList>
            <person name="Afonso C.L."/>
            <person name="Miller P.J."/>
            <person name="Scott M.A."/>
            <person name="Spackman E."/>
            <person name="Goraichik I."/>
            <person name="Dimitrov K.M."/>
            <person name="Suarez D.L."/>
            <person name="Swayne D.E."/>
        </authorList>
    </citation>
    <scope>NUCLEOTIDE SEQUENCE [LARGE SCALE GENOMIC DNA]</scope>
    <source>
        <strain evidence="10 11">DSM 12816</strain>
    </source>
</reference>
<dbReference type="Pfam" id="PF08401">
    <property type="entry name" value="ArdcN"/>
    <property type="match status" value="1"/>
</dbReference>
<evidence type="ECO:0000313" key="10">
    <source>
        <dbReference type="EMBL" id="SMC61211.1"/>
    </source>
</evidence>
<dbReference type="Pfam" id="PF04002">
    <property type="entry name" value="RadC"/>
    <property type="match status" value="1"/>
</dbReference>
<dbReference type="NCBIfam" id="TIGR00608">
    <property type="entry name" value="radc"/>
    <property type="match status" value="1"/>
</dbReference>
<evidence type="ECO:0000256" key="2">
    <source>
        <dbReference type="ARBA" id="ARBA00022670"/>
    </source>
</evidence>
<feature type="region of interest" description="Disordered" evidence="8">
    <location>
        <begin position="435"/>
        <end position="461"/>
    </location>
</feature>
<accession>A0A1W2AL84</accession>
<name>A0A1W2AL84_9FIRM</name>
<evidence type="ECO:0000256" key="4">
    <source>
        <dbReference type="ARBA" id="ARBA00022801"/>
    </source>
</evidence>
<evidence type="ECO:0000259" key="9">
    <source>
        <dbReference type="PROSITE" id="PS50249"/>
    </source>
</evidence>
<dbReference type="PANTHER" id="PTHR30471:SF3">
    <property type="entry name" value="UPF0758 PROTEIN YEES-RELATED"/>
    <property type="match status" value="1"/>
</dbReference>
<dbReference type="Pfam" id="PF14195">
    <property type="entry name" value="DUF4316"/>
    <property type="match status" value="1"/>
</dbReference>
<evidence type="ECO:0000256" key="3">
    <source>
        <dbReference type="ARBA" id="ARBA00022723"/>
    </source>
</evidence>
<dbReference type="GO" id="GO:0046872">
    <property type="term" value="F:metal ion binding"/>
    <property type="evidence" value="ECO:0007669"/>
    <property type="project" value="UniProtKB-KW"/>
</dbReference>
<feature type="domain" description="MPN" evidence="9">
    <location>
        <begin position="72"/>
        <end position="198"/>
    </location>
</feature>
<dbReference type="InterPro" id="IPR013610">
    <property type="entry name" value="ArdC_N"/>
</dbReference>
<dbReference type="PANTHER" id="PTHR30471">
    <property type="entry name" value="DNA REPAIR PROTEIN RADC"/>
    <property type="match status" value="1"/>
</dbReference>
<dbReference type="EMBL" id="FWXW01000004">
    <property type="protein sequence ID" value="SMC61211.1"/>
    <property type="molecule type" value="Genomic_DNA"/>
</dbReference>
<keyword evidence="11" id="KW-1185">Reference proteome</keyword>
<dbReference type="InterPro" id="IPR001405">
    <property type="entry name" value="UPF0758"/>
</dbReference>
<dbReference type="GO" id="GO:0006508">
    <property type="term" value="P:proteolysis"/>
    <property type="evidence" value="ECO:0007669"/>
    <property type="project" value="UniProtKB-KW"/>
</dbReference>
<dbReference type="STRING" id="1122930.SAMN02745168_1799"/>
<dbReference type="InterPro" id="IPR025465">
    <property type="entry name" value="DUF4316"/>
</dbReference>
<evidence type="ECO:0000256" key="8">
    <source>
        <dbReference type="SAM" id="MobiDB-lite"/>
    </source>
</evidence>
<dbReference type="AlphaFoldDB" id="A0A1W2AL84"/>
<organism evidence="10 11">
    <name type="scientific">Papillibacter cinnamivorans DSM 12816</name>
    <dbReference type="NCBI Taxonomy" id="1122930"/>
    <lineage>
        <taxon>Bacteria</taxon>
        <taxon>Bacillati</taxon>
        <taxon>Bacillota</taxon>
        <taxon>Clostridia</taxon>
        <taxon>Eubacteriales</taxon>
        <taxon>Oscillospiraceae</taxon>
        <taxon>Papillibacter</taxon>
    </lineage>
</organism>
<dbReference type="InterPro" id="IPR037518">
    <property type="entry name" value="MPN"/>
</dbReference>
<evidence type="ECO:0000256" key="7">
    <source>
        <dbReference type="RuleBase" id="RU003797"/>
    </source>
</evidence>
<dbReference type="GO" id="GO:0008237">
    <property type="term" value="F:metallopeptidase activity"/>
    <property type="evidence" value="ECO:0007669"/>
    <property type="project" value="UniProtKB-KW"/>
</dbReference>
<dbReference type="OrthoDB" id="9803716at2"/>
<protein>
    <submittedName>
        <fullName evidence="10">DNA repair protein radc</fullName>
    </submittedName>
</protein>
<dbReference type="Pfam" id="PF14191">
    <property type="entry name" value="YodL"/>
    <property type="match status" value="1"/>
</dbReference>